<feature type="transmembrane region" description="Helical" evidence="6">
    <location>
        <begin position="128"/>
        <end position="145"/>
    </location>
</feature>
<dbReference type="AlphaFoldDB" id="A0A6M4A8Z1"/>
<evidence type="ECO:0000256" key="5">
    <source>
        <dbReference type="ARBA" id="ARBA00023136"/>
    </source>
</evidence>
<feature type="transmembrane region" description="Helical" evidence="6">
    <location>
        <begin position="182"/>
        <end position="201"/>
    </location>
</feature>
<comment type="similarity">
    <text evidence="2">Belongs to the EamA transporter family.</text>
</comment>
<dbReference type="SUPFAM" id="SSF103481">
    <property type="entry name" value="Multidrug resistance efflux transporter EmrE"/>
    <property type="match status" value="2"/>
</dbReference>
<evidence type="ECO:0000256" key="6">
    <source>
        <dbReference type="SAM" id="Phobius"/>
    </source>
</evidence>
<feature type="transmembrane region" description="Helical" evidence="6">
    <location>
        <begin position="74"/>
        <end position="96"/>
    </location>
</feature>
<dbReference type="OrthoDB" id="9812547at2"/>
<organism evidence="8 9">
    <name type="scientific">Undibacterium piscinae</name>
    <dbReference type="NCBI Taxonomy" id="2495591"/>
    <lineage>
        <taxon>Bacteria</taxon>
        <taxon>Pseudomonadati</taxon>
        <taxon>Pseudomonadota</taxon>
        <taxon>Betaproteobacteria</taxon>
        <taxon>Burkholderiales</taxon>
        <taxon>Oxalobacteraceae</taxon>
        <taxon>Undibacterium</taxon>
    </lineage>
</organism>
<dbReference type="InterPro" id="IPR050638">
    <property type="entry name" value="AA-Vitamin_Transporters"/>
</dbReference>
<keyword evidence="5 6" id="KW-0472">Membrane</keyword>
<evidence type="ECO:0000313" key="8">
    <source>
        <dbReference type="EMBL" id="QJQ06509.1"/>
    </source>
</evidence>
<evidence type="ECO:0000256" key="3">
    <source>
        <dbReference type="ARBA" id="ARBA00022692"/>
    </source>
</evidence>
<feature type="transmembrane region" description="Helical" evidence="6">
    <location>
        <begin position="12"/>
        <end position="34"/>
    </location>
</feature>
<dbReference type="Proteomes" id="UP000274350">
    <property type="component" value="Chromosome"/>
</dbReference>
<evidence type="ECO:0000256" key="4">
    <source>
        <dbReference type="ARBA" id="ARBA00022989"/>
    </source>
</evidence>
<dbReference type="GO" id="GO:0016020">
    <property type="term" value="C:membrane"/>
    <property type="evidence" value="ECO:0007669"/>
    <property type="project" value="UniProtKB-SubCell"/>
</dbReference>
<feature type="domain" description="EamA" evidence="7">
    <location>
        <begin position="152"/>
        <end position="287"/>
    </location>
</feature>
<accession>A0A6M4A8Z1</accession>
<proteinExistence type="inferred from homology"/>
<keyword evidence="3 6" id="KW-0812">Transmembrane</keyword>
<dbReference type="NCBIfam" id="NF008432">
    <property type="entry name" value="PRK11272.1"/>
    <property type="match status" value="1"/>
</dbReference>
<dbReference type="KEGG" id="upi:EJG51_012375"/>
<keyword evidence="9" id="KW-1185">Reference proteome</keyword>
<dbReference type="InterPro" id="IPR000620">
    <property type="entry name" value="EamA_dom"/>
</dbReference>
<dbReference type="PANTHER" id="PTHR32322:SF2">
    <property type="entry name" value="EAMA DOMAIN-CONTAINING PROTEIN"/>
    <property type="match status" value="1"/>
</dbReference>
<evidence type="ECO:0000256" key="1">
    <source>
        <dbReference type="ARBA" id="ARBA00004141"/>
    </source>
</evidence>
<evidence type="ECO:0000256" key="2">
    <source>
        <dbReference type="ARBA" id="ARBA00007362"/>
    </source>
</evidence>
<dbReference type="Gene3D" id="1.10.3730.20">
    <property type="match status" value="1"/>
</dbReference>
<dbReference type="PANTHER" id="PTHR32322">
    <property type="entry name" value="INNER MEMBRANE TRANSPORTER"/>
    <property type="match status" value="1"/>
</dbReference>
<keyword evidence="4 6" id="KW-1133">Transmembrane helix</keyword>
<name>A0A6M4A8Z1_9BURK</name>
<comment type="subcellular location">
    <subcellularLocation>
        <location evidence="1">Membrane</location>
        <topology evidence="1">Multi-pass membrane protein</topology>
    </subcellularLocation>
</comment>
<feature type="domain" description="EamA" evidence="7">
    <location>
        <begin position="13"/>
        <end position="142"/>
    </location>
</feature>
<feature type="transmembrane region" description="Helical" evidence="6">
    <location>
        <begin position="271"/>
        <end position="289"/>
    </location>
</feature>
<dbReference type="InterPro" id="IPR037185">
    <property type="entry name" value="EmrE-like"/>
</dbReference>
<gene>
    <name evidence="8" type="primary">yedA</name>
    <name evidence="8" type="ORF">EJG51_012375</name>
</gene>
<evidence type="ECO:0000259" key="7">
    <source>
        <dbReference type="Pfam" id="PF00892"/>
    </source>
</evidence>
<feature type="transmembrane region" description="Helical" evidence="6">
    <location>
        <begin position="213"/>
        <end position="236"/>
    </location>
</feature>
<dbReference type="Pfam" id="PF00892">
    <property type="entry name" value="EamA"/>
    <property type="match status" value="2"/>
</dbReference>
<evidence type="ECO:0000313" key="9">
    <source>
        <dbReference type="Proteomes" id="UP000274350"/>
    </source>
</evidence>
<feature type="transmembrane region" description="Helical" evidence="6">
    <location>
        <begin position="248"/>
        <end position="265"/>
    </location>
</feature>
<feature type="transmembrane region" description="Helical" evidence="6">
    <location>
        <begin position="102"/>
        <end position="121"/>
    </location>
</feature>
<protein>
    <submittedName>
        <fullName evidence="8">Drug/metabolite exporter YedA</fullName>
    </submittedName>
</protein>
<feature type="transmembrane region" description="Helical" evidence="6">
    <location>
        <begin position="40"/>
        <end position="58"/>
    </location>
</feature>
<feature type="transmembrane region" description="Helical" evidence="6">
    <location>
        <begin position="151"/>
        <end position="170"/>
    </location>
</feature>
<reference evidence="8 9" key="1">
    <citation type="journal article" date="2019" name="Int. J. Syst. Evol. Microbiol.">
        <title>Undibacterium piscinae sp. nov., isolated from Korean shiner intestine.</title>
        <authorList>
            <person name="Lee S.Y."/>
            <person name="Kang W."/>
            <person name="Kim P.S."/>
            <person name="Kim H.S."/>
            <person name="Sung H."/>
            <person name="Shin N.R."/>
            <person name="Whon T.W."/>
            <person name="Yun J.H."/>
            <person name="Lee J.Y."/>
            <person name="Lee J.Y."/>
            <person name="Jung M.J."/>
            <person name="Jeong Y.S."/>
            <person name="Tak E.J."/>
            <person name="Han J.E."/>
            <person name="Hyun D.W."/>
            <person name="Kang M.S."/>
            <person name="Lee K.E."/>
            <person name="Lee B.H."/>
            <person name="Bae J.W."/>
        </authorList>
    </citation>
    <scope>NUCLEOTIDE SEQUENCE [LARGE SCALE GENOMIC DNA]</scope>
    <source>
        <strain evidence="8 9">S11R28</strain>
    </source>
</reference>
<dbReference type="EMBL" id="CP051152">
    <property type="protein sequence ID" value="QJQ06509.1"/>
    <property type="molecule type" value="Genomic_DNA"/>
</dbReference>
<sequence>MRTLPRTLPRNVLLALLTVYIVWGSTYFAIKLALQSFPPFLLMGTRFLVAGSLLFAWLKWRGTANPTRLQWRDAGIVGMMLLGGGMGLTAVGQQYVSSGMTAVFVACSPMIMSLCAGMFGVWPNKREWLGILSGFGGAVLLSGTGELSAQPIGMLALLGAVICWDLGSVLSQKKMHLAPGAMGFASEMLLGGAFLCLIGLVKGESFSAPITLSAFFAWSYLVVAGSLLAFTAYMYLLSKVTPALASSYAYVNPVIAVALGVLLAGEQLEPRAMLAMAIILSSVVLITLARKPSKNS</sequence>